<name>A0A2S1LLE5_9FLAO</name>
<sequence>MEKLTREQVATIERILQNLGIVYIDFKEEILDHMILEIEHKMQEKTISFEEASKEVIQKWSRELVQSSSGWFGMFWSLPRIIMKSCIGVYKKMLLQHLGYALINTVIIVALIRYAGIGLEVFSGLVDLVFIGSSIVMLGGFYTIIRSKQKTIFRFLYERQLITVFLIYVQKVLLNLGNPDFDAFSILGLCRLLHWSILIVYPVMIYQLYQSHFEKIRTRLVITQ</sequence>
<feature type="transmembrane region" description="Helical" evidence="1">
    <location>
        <begin position="98"/>
        <end position="116"/>
    </location>
</feature>
<accession>A0A2S1LLE5</accession>
<evidence type="ECO:0000313" key="3">
    <source>
        <dbReference type="Proteomes" id="UP000244677"/>
    </source>
</evidence>
<dbReference type="Proteomes" id="UP000244677">
    <property type="component" value="Chromosome"/>
</dbReference>
<evidence type="ECO:0000313" key="2">
    <source>
        <dbReference type="EMBL" id="AWG24580.1"/>
    </source>
</evidence>
<dbReference type="OrthoDB" id="1345503at2"/>
<organism evidence="2 3">
    <name type="scientific">Flavobacterium kingsejongi</name>
    <dbReference type="NCBI Taxonomy" id="1678728"/>
    <lineage>
        <taxon>Bacteria</taxon>
        <taxon>Pseudomonadati</taxon>
        <taxon>Bacteroidota</taxon>
        <taxon>Flavobacteriia</taxon>
        <taxon>Flavobacteriales</taxon>
        <taxon>Flavobacteriaceae</taxon>
        <taxon>Flavobacterium</taxon>
    </lineage>
</organism>
<proteinExistence type="predicted"/>
<evidence type="ECO:0000256" key="1">
    <source>
        <dbReference type="SAM" id="Phobius"/>
    </source>
</evidence>
<feature type="transmembrane region" description="Helical" evidence="1">
    <location>
        <begin position="156"/>
        <end position="174"/>
    </location>
</feature>
<feature type="transmembrane region" description="Helical" evidence="1">
    <location>
        <begin position="122"/>
        <end position="144"/>
    </location>
</feature>
<feature type="transmembrane region" description="Helical" evidence="1">
    <location>
        <begin position="186"/>
        <end position="209"/>
    </location>
</feature>
<dbReference type="RefSeq" id="WP_108736216.1">
    <property type="nucleotide sequence ID" value="NZ_CP020919.1"/>
</dbReference>
<dbReference type="EMBL" id="CP020919">
    <property type="protein sequence ID" value="AWG24580.1"/>
    <property type="molecule type" value="Genomic_DNA"/>
</dbReference>
<protein>
    <submittedName>
        <fullName evidence="2">Uncharacterized protein</fullName>
    </submittedName>
</protein>
<keyword evidence="3" id="KW-1185">Reference proteome</keyword>
<keyword evidence="1" id="KW-0472">Membrane</keyword>
<keyword evidence="1" id="KW-0812">Transmembrane</keyword>
<dbReference type="AlphaFoldDB" id="A0A2S1LLE5"/>
<keyword evidence="1" id="KW-1133">Transmembrane helix</keyword>
<dbReference type="KEGG" id="fki:FK004_04730"/>
<gene>
    <name evidence="2" type="ORF">FK004_04730</name>
</gene>
<reference evidence="2 3" key="1">
    <citation type="submission" date="2017-04" db="EMBL/GenBank/DDBJ databases">
        <title>Complete genome sequence of Flavobacterium kingsejong AJ004.</title>
        <authorList>
            <person name="Lee P.C."/>
        </authorList>
    </citation>
    <scope>NUCLEOTIDE SEQUENCE [LARGE SCALE GENOMIC DNA]</scope>
    <source>
        <strain evidence="2 3">AJ004</strain>
    </source>
</reference>